<keyword evidence="2" id="KW-0812">Transmembrane</keyword>
<proteinExistence type="predicted"/>
<dbReference type="InterPro" id="IPR016047">
    <property type="entry name" value="M23ase_b-sheet_dom"/>
</dbReference>
<dbReference type="RefSeq" id="WP_218091161.1">
    <property type="nucleotide sequence ID" value="NZ_CAJVAS010000004.1"/>
</dbReference>
<dbReference type="PANTHER" id="PTHR21666:SF270">
    <property type="entry name" value="MUREIN HYDROLASE ACTIVATOR ENVC"/>
    <property type="match status" value="1"/>
</dbReference>
<dbReference type="PROSITE" id="PS51109">
    <property type="entry name" value="G5"/>
    <property type="match status" value="1"/>
</dbReference>
<evidence type="ECO:0000256" key="1">
    <source>
        <dbReference type="ARBA" id="ARBA00022729"/>
    </source>
</evidence>
<dbReference type="InterPro" id="IPR050570">
    <property type="entry name" value="Cell_wall_metabolism_enzyme"/>
</dbReference>
<dbReference type="Pfam" id="PF01551">
    <property type="entry name" value="Peptidase_M23"/>
    <property type="match status" value="1"/>
</dbReference>
<comment type="caution">
    <text evidence="5">The sequence shown here is derived from an EMBL/GenBank/DDBJ whole genome shotgun (WGS) entry which is preliminary data.</text>
</comment>
<evidence type="ECO:0000259" key="4">
    <source>
        <dbReference type="PROSITE" id="PS51782"/>
    </source>
</evidence>
<protein>
    <submittedName>
        <fullName evidence="5">Uncharacterized protein</fullName>
    </submittedName>
</protein>
<dbReference type="Pfam" id="PF07501">
    <property type="entry name" value="G5"/>
    <property type="match status" value="1"/>
</dbReference>
<keyword evidence="6" id="KW-1185">Reference proteome</keyword>
<dbReference type="SMART" id="SM00257">
    <property type="entry name" value="LysM"/>
    <property type="match status" value="1"/>
</dbReference>
<feature type="domain" description="LysM" evidence="4">
    <location>
        <begin position="211"/>
        <end position="255"/>
    </location>
</feature>
<dbReference type="CDD" id="cd00118">
    <property type="entry name" value="LysM"/>
    <property type="match status" value="1"/>
</dbReference>
<dbReference type="Proteomes" id="UP000693672">
    <property type="component" value="Unassembled WGS sequence"/>
</dbReference>
<gene>
    <name evidence="5" type="ORF">PAESOLCIP111_01353</name>
</gene>
<feature type="transmembrane region" description="Helical" evidence="2">
    <location>
        <begin position="14"/>
        <end position="35"/>
    </location>
</feature>
<dbReference type="AlphaFoldDB" id="A0A916JYK9"/>
<feature type="domain" description="G5" evidence="3">
    <location>
        <begin position="261"/>
        <end position="342"/>
    </location>
</feature>
<evidence type="ECO:0000313" key="5">
    <source>
        <dbReference type="EMBL" id="CAG7611263.1"/>
    </source>
</evidence>
<dbReference type="PROSITE" id="PS51782">
    <property type="entry name" value="LYSM"/>
    <property type="match status" value="1"/>
</dbReference>
<keyword evidence="2" id="KW-1133">Transmembrane helix</keyword>
<reference evidence="5" key="1">
    <citation type="submission" date="2021-06" db="EMBL/GenBank/DDBJ databases">
        <authorList>
            <person name="Criscuolo A."/>
        </authorList>
    </citation>
    <scope>NUCLEOTIDE SEQUENCE</scope>
    <source>
        <strain evidence="5">CIP111600</strain>
    </source>
</reference>
<accession>A0A916JYK9</accession>
<dbReference type="InterPro" id="IPR011098">
    <property type="entry name" value="G5_dom"/>
</dbReference>
<evidence type="ECO:0000256" key="2">
    <source>
        <dbReference type="SAM" id="Phobius"/>
    </source>
</evidence>
<organism evidence="5 6">
    <name type="scientific">Paenibacillus solanacearum</name>
    <dbReference type="NCBI Taxonomy" id="2048548"/>
    <lineage>
        <taxon>Bacteria</taxon>
        <taxon>Bacillati</taxon>
        <taxon>Bacillota</taxon>
        <taxon>Bacilli</taxon>
        <taxon>Bacillales</taxon>
        <taxon>Paenibacillaceae</taxon>
        <taxon>Paenibacillus</taxon>
    </lineage>
</organism>
<dbReference type="SMART" id="SM01208">
    <property type="entry name" value="G5"/>
    <property type="match status" value="1"/>
</dbReference>
<dbReference type="Pfam" id="PF01476">
    <property type="entry name" value="LysM"/>
    <property type="match status" value="1"/>
</dbReference>
<name>A0A916JYK9_9BACL</name>
<evidence type="ECO:0000259" key="3">
    <source>
        <dbReference type="PROSITE" id="PS51109"/>
    </source>
</evidence>
<sequence length="470" mass="51228">MKGDGRAAFPTLGFIQWLAAFTVIVAVLVSGRLFVKAQVITRYDVFLDDQLLGTVSDPELVKQWKKSKYDEYSLRYDGSRVTSNLERLRFIDNTAFQGAVDNDAVLAVLNDTLVVTVFAAEIRIDGSPVGVVKDIGSASALLEQVKAPFMEKRKEVTALAVERTNAAGADVTIDYGFVQDVQVAETIIAPGKIESVDAVLSRIMTGDVQPVEYKVQKGDCISLIAQKFDIVPQVIYDNNPYIKNDLIRTGETLNLTVLQPLLAVKAVETRTEEVKVPSGVVYEKDEELKSGVIRIQSQGKPGLKKVTYETVKVNGQTEEVRTLSETLLEPPVQTVVRQGTKVIPGVGTGTFASPVLRAKITSEFGLRWGTNHNGTDLVSEQRAILASDHGKVAFAGVKSGYGNCVIIDHQNGFETLYGHLSKIDVRKGETVSKGEKIGTMGSTGNATGVHLHFEIIKGGEQQNPMKYVRL</sequence>
<evidence type="ECO:0000313" key="6">
    <source>
        <dbReference type="Proteomes" id="UP000693672"/>
    </source>
</evidence>
<keyword evidence="2" id="KW-0472">Membrane</keyword>
<dbReference type="EMBL" id="CAJVAS010000004">
    <property type="protein sequence ID" value="CAG7611263.1"/>
    <property type="molecule type" value="Genomic_DNA"/>
</dbReference>
<dbReference type="PANTHER" id="PTHR21666">
    <property type="entry name" value="PEPTIDASE-RELATED"/>
    <property type="match status" value="1"/>
</dbReference>
<keyword evidence="1" id="KW-0732">Signal</keyword>
<dbReference type="GO" id="GO:0004222">
    <property type="term" value="F:metalloendopeptidase activity"/>
    <property type="evidence" value="ECO:0007669"/>
    <property type="project" value="TreeGrafter"/>
</dbReference>
<dbReference type="InterPro" id="IPR018392">
    <property type="entry name" value="LysM"/>
</dbReference>
<dbReference type="CDD" id="cd12797">
    <property type="entry name" value="M23_peptidase"/>
    <property type="match status" value="1"/>
</dbReference>